<proteinExistence type="predicted"/>
<comment type="caution">
    <text evidence="1">The sequence shown here is derived from an EMBL/GenBank/DDBJ whole genome shotgun (WGS) entry which is preliminary data.</text>
</comment>
<reference evidence="1" key="1">
    <citation type="journal article" date="2015" name="Nature">
        <title>Complex archaea that bridge the gap between prokaryotes and eukaryotes.</title>
        <authorList>
            <person name="Spang A."/>
            <person name="Saw J.H."/>
            <person name="Jorgensen S.L."/>
            <person name="Zaremba-Niedzwiedzka K."/>
            <person name="Martijn J."/>
            <person name="Lind A.E."/>
            <person name="van Eijk R."/>
            <person name="Schleper C."/>
            <person name="Guy L."/>
            <person name="Ettema T.J."/>
        </authorList>
    </citation>
    <scope>NUCLEOTIDE SEQUENCE</scope>
</reference>
<sequence>MSNELLTQEKIVFTVVQEYLNKNRYFDVNEITPFIVSRFRLSSININIKGIEEILRSLVKKKIIVEGSKLSIDEILNNEKRKIIYQFILNNPGTYFYKIVTQLGISNHVVVWHLKMLLKFDLIQVEKVENHDV</sequence>
<dbReference type="SUPFAM" id="SSF46785">
    <property type="entry name" value="Winged helix' DNA-binding domain"/>
    <property type="match status" value="1"/>
</dbReference>
<feature type="non-terminal residue" evidence="1">
    <location>
        <position position="133"/>
    </location>
</feature>
<dbReference type="InterPro" id="IPR036388">
    <property type="entry name" value="WH-like_DNA-bd_sf"/>
</dbReference>
<dbReference type="Gene3D" id="1.10.10.10">
    <property type="entry name" value="Winged helix-like DNA-binding domain superfamily/Winged helix DNA-binding domain"/>
    <property type="match status" value="1"/>
</dbReference>
<accession>A0A0F9T6C2</accession>
<organism evidence="1">
    <name type="scientific">marine sediment metagenome</name>
    <dbReference type="NCBI Taxonomy" id="412755"/>
    <lineage>
        <taxon>unclassified sequences</taxon>
        <taxon>metagenomes</taxon>
        <taxon>ecological metagenomes</taxon>
    </lineage>
</organism>
<gene>
    <name evidence="1" type="ORF">LCGC14_0767530</name>
</gene>
<dbReference type="EMBL" id="LAZR01001925">
    <property type="protein sequence ID" value="KKN37053.1"/>
    <property type="molecule type" value="Genomic_DNA"/>
</dbReference>
<evidence type="ECO:0000313" key="1">
    <source>
        <dbReference type="EMBL" id="KKN37053.1"/>
    </source>
</evidence>
<dbReference type="AlphaFoldDB" id="A0A0F9T6C2"/>
<dbReference type="InterPro" id="IPR036390">
    <property type="entry name" value="WH_DNA-bd_sf"/>
</dbReference>
<name>A0A0F9T6C2_9ZZZZ</name>
<protein>
    <submittedName>
        <fullName evidence="1">Uncharacterized protein</fullName>
    </submittedName>
</protein>